<sequence>MRVPVGSGRQGLALEGDWPRRWTVTWRANEAEVSCPVRDLVQMPWLNSDPIRGFSWRRDQRHRPGLMFWSLGEEAWAEIINQLPPVPGPVQPTLDDRKRQEASAFILARVTQGAPRFAPRPIEAQQPQHTQREWLQRRGNTWHHFNREAPLAHYGALKNLLVHHADLLAATTGLISSEPAERFG</sequence>
<organism evidence="1 2">
    <name type="scientific">Nonomuraea antimicrobica</name>
    <dbReference type="NCBI Taxonomy" id="561173"/>
    <lineage>
        <taxon>Bacteria</taxon>
        <taxon>Bacillati</taxon>
        <taxon>Actinomycetota</taxon>
        <taxon>Actinomycetes</taxon>
        <taxon>Streptosporangiales</taxon>
        <taxon>Streptosporangiaceae</taxon>
        <taxon>Nonomuraea</taxon>
    </lineage>
</organism>
<comment type="caution">
    <text evidence="1">The sequence shown here is derived from an EMBL/GenBank/DDBJ whole genome shotgun (WGS) entry which is preliminary data.</text>
</comment>
<keyword evidence="2" id="KW-1185">Reference proteome</keyword>
<dbReference type="EMBL" id="BAAAZP010000031">
    <property type="protein sequence ID" value="GAA3656105.1"/>
    <property type="molecule type" value="Genomic_DNA"/>
</dbReference>
<name>A0ABP7BDL5_9ACTN</name>
<dbReference type="Proteomes" id="UP001500902">
    <property type="component" value="Unassembled WGS sequence"/>
</dbReference>
<evidence type="ECO:0000313" key="2">
    <source>
        <dbReference type="Proteomes" id="UP001500902"/>
    </source>
</evidence>
<accession>A0ABP7BDL5</accession>
<protein>
    <submittedName>
        <fullName evidence="1">Uncharacterized protein</fullName>
    </submittedName>
</protein>
<proteinExistence type="predicted"/>
<reference evidence="2" key="1">
    <citation type="journal article" date="2019" name="Int. J. Syst. Evol. Microbiol.">
        <title>The Global Catalogue of Microorganisms (GCM) 10K type strain sequencing project: providing services to taxonomists for standard genome sequencing and annotation.</title>
        <authorList>
            <consortium name="The Broad Institute Genomics Platform"/>
            <consortium name="The Broad Institute Genome Sequencing Center for Infectious Disease"/>
            <person name="Wu L."/>
            <person name="Ma J."/>
        </authorList>
    </citation>
    <scope>NUCLEOTIDE SEQUENCE [LARGE SCALE GENOMIC DNA]</scope>
    <source>
        <strain evidence="2">JCM 16904</strain>
    </source>
</reference>
<evidence type="ECO:0000313" key="1">
    <source>
        <dbReference type="EMBL" id="GAA3656105.1"/>
    </source>
</evidence>
<gene>
    <name evidence="1" type="ORF">GCM10022224_019070</name>
</gene>